<dbReference type="EMBL" id="CP026115">
    <property type="protein sequence ID" value="QHG64321.1"/>
    <property type="molecule type" value="Genomic_DNA"/>
</dbReference>
<accession>A0A6I6XFX4</accession>
<proteinExistence type="predicted"/>
<reference evidence="1 2" key="1">
    <citation type="submission" date="2020-02" db="EMBL/GenBank/DDBJ databases">
        <title>Pseudomonas Putida W5 Complete Genome Assembly.</title>
        <authorList>
            <person name="Yuan Z.-C."/>
            <person name="Shaw G.A."/>
            <person name="Cusano A.D."/>
            <person name="Caddey B.J."/>
            <person name="Weselowski B.J."/>
        </authorList>
    </citation>
    <scope>NUCLEOTIDE SEQUENCE [LARGE SCALE GENOMIC DNA]</scope>
    <source>
        <strain evidence="1 2">W5</strain>
    </source>
</reference>
<gene>
    <name evidence="1" type="ORF">C2H86_07790</name>
</gene>
<evidence type="ECO:0000313" key="2">
    <source>
        <dbReference type="Proteomes" id="UP000464480"/>
    </source>
</evidence>
<dbReference type="InterPro" id="IPR012449">
    <property type="entry name" value="Phage_F116_Orf28"/>
</dbReference>
<sequence length="82" mass="9260">MLPLAFSQSPSRSYEALGYRVQQAIASPHVQKRQFVELKPSPGDSADDWRRLISDLEDTAGIKVERLDSGLIRIGWRDFTDA</sequence>
<dbReference type="Proteomes" id="UP000464480">
    <property type="component" value="Chromosome"/>
</dbReference>
<protein>
    <submittedName>
        <fullName evidence="1">DUF1654 domain-containing protein</fullName>
    </submittedName>
</protein>
<organism evidence="1 2">
    <name type="scientific">Pseudomonas putida</name>
    <name type="common">Arthrobacter siderocapsulatus</name>
    <dbReference type="NCBI Taxonomy" id="303"/>
    <lineage>
        <taxon>Bacteria</taxon>
        <taxon>Pseudomonadati</taxon>
        <taxon>Pseudomonadota</taxon>
        <taxon>Gammaproteobacteria</taxon>
        <taxon>Pseudomonadales</taxon>
        <taxon>Pseudomonadaceae</taxon>
        <taxon>Pseudomonas</taxon>
    </lineage>
</organism>
<dbReference type="AlphaFoldDB" id="A0A6I6XFX4"/>
<name>A0A6I6XFX4_PSEPU</name>
<dbReference type="Pfam" id="PF07867">
    <property type="entry name" value="DUF1654"/>
    <property type="match status" value="1"/>
</dbReference>
<evidence type="ECO:0000313" key="1">
    <source>
        <dbReference type="EMBL" id="QHG64321.1"/>
    </source>
</evidence>
<dbReference type="RefSeq" id="WP_159409712.1">
    <property type="nucleotide sequence ID" value="NZ_CP026115.2"/>
</dbReference>